<proteinExistence type="predicted"/>
<keyword evidence="5" id="KW-0574">Periplasm</keyword>
<feature type="chain" id="PRO_5006063907" description="AlgX/AlgJ SGNH hydrolase-like domain-containing protein" evidence="7">
    <location>
        <begin position="23"/>
        <end position="452"/>
    </location>
</feature>
<keyword evidence="4 7" id="KW-0732">Signal</keyword>
<gene>
    <name evidence="9" type="ORF">TRN7648_02798</name>
</gene>
<accession>A0A0P1GZ89</accession>
<dbReference type="InterPro" id="IPR031811">
    <property type="entry name" value="ALGX/ALGJ_SGNH-like"/>
</dbReference>
<dbReference type="GO" id="GO:0042597">
    <property type="term" value="C:periplasmic space"/>
    <property type="evidence" value="ECO:0007669"/>
    <property type="project" value="UniProtKB-SubCell"/>
</dbReference>
<evidence type="ECO:0000313" key="9">
    <source>
        <dbReference type="EMBL" id="CUH80078.1"/>
    </source>
</evidence>
<keyword evidence="10" id="KW-1185">Reference proteome</keyword>
<dbReference type="InterPro" id="IPR034655">
    <property type="entry name" value="AlgX_N"/>
</dbReference>
<evidence type="ECO:0000256" key="4">
    <source>
        <dbReference type="ARBA" id="ARBA00022729"/>
    </source>
</evidence>
<name>A0A0P1GZ89_9RHOB</name>
<evidence type="ECO:0000256" key="1">
    <source>
        <dbReference type="ARBA" id="ARBA00004418"/>
    </source>
</evidence>
<evidence type="ECO:0000256" key="3">
    <source>
        <dbReference type="ARBA" id="ARBA00022679"/>
    </source>
</evidence>
<evidence type="ECO:0000313" key="10">
    <source>
        <dbReference type="Proteomes" id="UP000054935"/>
    </source>
</evidence>
<evidence type="ECO:0000256" key="2">
    <source>
        <dbReference type="ARBA" id="ARBA00005182"/>
    </source>
</evidence>
<dbReference type="Proteomes" id="UP000054935">
    <property type="component" value="Unassembled WGS sequence"/>
</dbReference>
<evidence type="ECO:0000256" key="7">
    <source>
        <dbReference type="SAM" id="SignalP"/>
    </source>
</evidence>
<protein>
    <recommendedName>
        <fullName evidence="8">AlgX/AlgJ SGNH hydrolase-like domain-containing protein</fullName>
    </recommendedName>
</protein>
<evidence type="ECO:0000256" key="5">
    <source>
        <dbReference type="ARBA" id="ARBA00022764"/>
    </source>
</evidence>
<reference evidence="9 10" key="1">
    <citation type="submission" date="2015-09" db="EMBL/GenBank/DDBJ databases">
        <authorList>
            <consortium name="Swine Surveillance"/>
        </authorList>
    </citation>
    <scope>NUCLEOTIDE SEQUENCE [LARGE SCALE GENOMIC DNA]</scope>
    <source>
        <strain evidence="9 10">CECT 7648</strain>
    </source>
</reference>
<dbReference type="GO" id="GO:0016740">
    <property type="term" value="F:transferase activity"/>
    <property type="evidence" value="ECO:0007669"/>
    <property type="project" value="UniProtKB-KW"/>
</dbReference>
<dbReference type="EMBL" id="CYSE01000005">
    <property type="protein sequence ID" value="CUH80078.1"/>
    <property type="molecule type" value="Genomic_DNA"/>
</dbReference>
<feature type="signal peptide" evidence="7">
    <location>
        <begin position="1"/>
        <end position="22"/>
    </location>
</feature>
<dbReference type="GO" id="GO:0042121">
    <property type="term" value="P:alginic acid biosynthetic process"/>
    <property type="evidence" value="ECO:0007669"/>
    <property type="project" value="UniProtKB-UniPathway"/>
</dbReference>
<dbReference type="STRING" id="441103.TRN7648_02798"/>
<organism evidence="9 10">
    <name type="scientific">Tropicibacter naphthalenivorans</name>
    <dbReference type="NCBI Taxonomy" id="441103"/>
    <lineage>
        <taxon>Bacteria</taxon>
        <taxon>Pseudomonadati</taxon>
        <taxon>Pseudomonadota</taxon>
        <taxon>Alphaproteobacteria</taxon>
        <taxon>Rhodobacterales</taxon>
        <taxon>Roseobacteraceae</taxon>
        <taxon>Tropicibacter</taxon>
    </lineage>
</organism>
<dbReference type="Pfam" id="PF16822">
    <property type="entry name" value="ALGX"/>
    <property type="match status" value="1"/>
</dbReference>
<evidence type="ECO:0000259" key="8">
    <source>
        <dbReference type="Pfam" id="PF16822"/>
    </source>
</evidence>
<comment type="subcellular location">
    <subcellularLocation>
        <location evidence="1">Periplasm</location>
    </subcellularLocation>
</comment>
<feature type="domain" description="AlgX/AlgJ SGNH hydrolase-like" evidence="8">
    <location>
        <begin position="40"/>
        <end position="319"/>
    </location>
</feature>
<sequence length="452" mass="48387">MTRMLNCSMAVALALLAGTAQADSAYGCAGLETNRELPTIEGKDGVFFRINADLRMNHPFAPEVVDQMAALSQALESRGTTLIYVPIPTKSVSMPDHLPDRARLYGFDLDVATAVHDDVLARLNAAGVLTADIRAALLRAEPGKLAFFNSDFHWSAYGADLGAQAIAEVIRAQPIYDALDKTTYTSTPLGEEIAFSGMRRILQARCNDTLPEPTTMTWDTQATVLDLGLDGALDLGLGDESGGLDIFGDDTAQMPVALVGTSFSDSPINNFPGFIAQHAALEVVNFAITGGNQFGAITSYLTSTEFQDSPPAFLVWENPIYNNLAQYGDQPMRELIAAASGTCTQPLDAALSEDRLTLTASVAGLGAQDTLFLDSDGSTALDVTYRFEAAQGTRVKALRRGERLRRTGRFYMPMTGLWEDGAETVSITLSAPMGPQASLSKCSATPLMEEKS</sequence>
<comment type="pathway">
    <text evidence="2">Glycan biosynthesis; alginate biosynthesis.</text>
</comment>
<dbReference type="CDD" id="cd14441">
    <property type="entry name" value="AlgX_N"/>
    <property type="match status" value="1"/>
</dbReference>
<dbReference type="AlphaFoldDB" id="A0A0P1GZ89"/>
<dbReference type="UniPathway" id="UPA00286"/>
<evidence type="ECO:0000256" key="6">
    <source>
        <dbReference type="ARBA" id="ARBA00022841"/>
    </source>
</evidence>
<dbReference type="RefSeq" id="WP_058248296.1">
    <property type="nucleotide sequence ID" value="NZ_CYSE01000005.1"/>
</dbReference>
<keyword evidence="3" id="KW-0808">Transferase</keyword>
<dbReference type="OrthoDB" id="5657087at2"/>
<keyword evidence="6" id="KW-0016">Alginate biosynthesis</keyword>